<dbReference type="Proteomes" id="UP001081283">
    <property type="component" value="Unassembled WGS sequence"/>
</dbReference>
<comment type="caution">
    <text evidence="1">The sequence shown here is derived from an EMBL/GenBank/DDBJ whole genome shotgun (WGS) entry which is preliminary data.</text>
</comment>
<gene>
    <name evidence="1" type="ORF">OEG82_12360</name>
</gene>
<dbReference type="InterPro" id="IPR036388">
    <property type="entry name" value="WH-like_DNA-bd_sf"/>
</dbReference>
<dbReference type="EMBL" id="JAOVZQ010000001">
    <property type="protein sequence ID" value="MCY0094812.1"/>
    <property type="molecule type" value="Genomic_DNA"/>
</dbReference>
<name>A0ABT3YG81_9HYPH</name>
<evidence type="ECO:0000313" key="2">
    <source>
        <dbReference type="Proteomes" id="UP001081283"/>
    </source>
</evidence>
<sequence>MTSRSSHAPASHGPAALRTAILDLLNAMEPGKTISPFDAARALVGSDEQKWSRLMKPMRSVAVDMAKAGEIEIRRKGKAVDPASFRGVYRLSLPATKLPDSE</sequence>
<organism evidence="1 2">
    <name type="scientific">Hoeflea ulvae</name>
    <dbReference type="NCBI Taxonomy" id="2983764"/>
    <lineage>
        <taxon>Bacteria</taxon>
        <taxon>Pseudomonadati</taxon>
        <taxon>Pseudomonadota</taxon>
        <taxon>Alphaproteobacteria</taxon>
        <taxon>Hyphomicrobiales</taxon>
        <taxon>Rhizobiaceae</taxon>
        <taxon>Hoeflea</taxon>
    </lineage>
</organism>
<accession>A0ABT3YG81</accession>
<dbReference type="RefSeq" id="WP_267612733.1">
    <property type="nucleotide sequence ID" value="NZ_JAOVZQ010000001.1"/>
</dbReference>
<dbReference type="SUPFAM" id="SSF46785">
    <property type="entry name" value="Winged helix' DNA-binding domain"/>
    <property type="match status" value="1"/>
</dbReference>
<keyword evidence="2" id="KW-1185">Reference proteome</keyword>
<dbReference type="Pfam" id="PF11625">
    <property type="entry name" value="DUF3253"/>
    <property type="match status" value="1"/>
</dbReference>
<evidence type="ECO:0000313" key="1">
    <source>
        <dbReference type="EMBL" id="MCY0094812.1"/>
    </source>
</evidence>
<proteinExistence type="predicted"/>
<protein>
    <submittedName>
        <fullName evidence="1">DUF3253 domain-containing protein</fullName>
    </submittedName>
</protein>
<dbReference type="Gene3D" id="1.10.10.10">
    <property type="entry name" value="Winged helix-like DNA-binding domain superfamily/Winged helix DNA-binding domain"/>
    <property type="match status" value="1"/>
</dbReference>
<dbReference type="InterPro" id="IPR021660">
    <property type="entry name" value="DUF3253"/>
</dbReference>
<dbReference type="InterPro" id="IPR036390">
    <property type="entry name" value="WH_DNA-bd_sf"/>
</dbReference>
<reference evidence="1" key="1">
    <citation type="submission" date="2022-10" db="EMBL/GenBank/DDBJ databases">
        <title>Hoeflea sp. J2-29, isolated from marine algae.</title>
        <authorList>
            <person name="Kristyanto S."/>
            <person name="Kim J.M."/>
            <person name="Jeon C.O."/>
        </authorList>
    </citation>
    <scope>NUCLEOTIDE SEQUENCE</scope>
    <source>
        <strain evidence="1">J2-29</strain>
    </source>
</reference>